<sequence length="225" mass="24360">MSKRNRRQDKAKKATVKAAAKPPGPKERREVITLNPAPADLDLSPKRKWFLIYTSPRGEARASAGLEEAGCQTFWPSSHKVVTVGKRTTFDGDIATFTRYLFASGPLLTGEGEPQEFVVKGKPISSVFDIDGIQDVFSNSRGWVRVPNAAIKAIADFQNQVAPERPKVPKPKFAPGDEATIIDGPFMAFQATVVEAIGLHSAKVLIRSFGNEIPATMSVAALQAA</sequence>
<evidence type="ECO:0000259" key="3">
    <source>
        <dbReference type="Pfam" id="PF02357"/>
    </source>
</evidence>
<evidence type="ECO:0000313" key="4">
    <source>
        <dbReference type="EMBL" id="SKB97118.1"/>
    </source>
</evidence>
<dbReference type="SUPFAM" id="SSF82679">
    <property type="entry name" value="N-utilization substance G protein NusG, N-terminal domain"/>
    <property type="match status" value="1"/>
</dbReference>
<organism evidence="4 5">
    <name type="scientific">Bosea thiooxidans</name>
    <dbReference type="NCBI Taxonomy" id="53254"/>
    <lineage>
        <taxon>Bacteria</taxon>
        <taxon>Pseudomonadati</taxon>
        <taxon>Pseudomonadota</taxon>
        <taxon>Alphaproteobacteria</taxon>
        <taxon>Hyphomicrobiales</taxon>
        <taxon>Boseaceae</taxon>
        <taxon>Bosea</taxon>
    </lineage>
</organism>
<gene>
    <name evidence="4" type="ORF">SAMN05660750_03344</name>
</gene>
<feature type="domain" description="NusG-like N-terminal" evidence="3">
    <location>
        <begin position="48"/>
        <end position="104"/>
    </location>
</feature>
<name>A0A1T5FM06_9HYPH</name>
<evidence type="ECO:0000256" key="1">
    <source>
        <dbReference type="ARBA" id="ARBA00023163"/>
    </source>
</evidence>
<reference evidence="4 5" key="1">
    <citation type="submission" date="2017-02" db="EMBL/GenBank/DDBJ databases">
        <authorList>
            <person name="Peterson S.W."/>
        </authorList>
    </citation>
    <scope>NUCLEOTIDE SEQUENCE [LARGE SCALE GENOMIC DNA]</scope>
    <source>
        <strain evidence="4 5">DSM 9653</strain>
    </source>
</reference>
<feature type="region of interest" description="Disordered" evidence="2">
    <location>
        <begin position="1"/>
        <end position="30"/>
    </location>
</feature>
<accession>A0A1T5FM06</accession>
<dbReference type="EMBL" id="FUYX01000009">
    <property type="protein sequence ID" value="SKB97118.1"/>
    <property type="molecule type" value="Genomic_DNA"/>
</dbReference>
<feature type="compositionally biased region" description="Basic residues" evidence="2">
    <location>
        <begin position="1"/>
        <end position="15"/>
    </location>
</feature>
<proteinExistence type="predicted"/>
<evidence type="ECO:0000256" key="2">
    <source>
        <dbReference type="SAM" id="MobiDB-lite"/>
    </source>
</evidence>
<dbReference type="Proteomes" id="UP000190130">
    <property type="component" value="Unassembled WGS sequence"/>
</dbReference>
<dbReference type="GO" id="GO:0006354">
    <property type="term" value="P:DNA-templated transcription elongation"/>
    <property type="evidence" value="ECO:0007669"/>
    <property type="project" value="InterPro"/>
</dbReference>
<evidence type="ECO:0000313" key="5">
    <source>
        <dbReference type="Proteomes" id="UP000190130"/>
    </source>
</evidence>
<dbReference type="InterPro" id="IPR036735">
    <property type="entry name" value="NGN_dom_sf"/>
</dbReference>
<dbReference type="Pfam" id="PF02357">
    <property type="entry name" value="NusG"/>
    <property type="match status" value="1"/>
</dbReference>
<dbReference type="Gene3D" id="3.30.70.940">
    <property type="entry name" value="NusG, N-terminal domain"/>
    <property type="match status" value="1"/>
</dbReference>
<dbReference type="InterPro" id="IPR006645">
    <property type="entry name" value="NGN-like_dom"/>
</dbReference>
<dbReference type="AlphaFoldDB" id="A0A1T5FM06"/>
<keyword evidence="1" id="KW-0804">Transcription</keyword>
<protein>
    <submittedName>
        <fullName evidence="4">Transcription antitermination factor NusG</fullName>
    </submittedName>
</protein>
<dbReference type="CDD" id="cd06091">
    <property type="entry name" value="KOW_NusG"/>
    <property type="match status" value="1"/>
</dbReference>